<dbReference type="Proteomes" id="UP000886595">
    <property type="component" value="Unassembled WGS sequence"/>
</dbReference>
<accession>A0A8X7VB87</accession>
<evidence type="ECO:0000313" key="1">
    <source>
        <dbReference type="EMBL" id="KAG2308083.1"/>
    </source>
</evidence>
<evidence type="ECO:0000313" key="2">
    <source>
        <dbReference type="Proteomes" id="UP000886595"/>
    </source>
</evidence>
<name>A0A8X7VB87_BRACI</name>
<organism evidence="1 2">
    <name type="scientific">Brassica carinata</name>
    <name type="common">Ethiopian mustard</name>
    <name type="synonym">Abyssinian cabbage</name>
    <dbReference type="NCBI Taxonomy" id="52824"/>
    <lineage>
        <taxon>Eukaryota</taxon>
        <taxon>Viridiplantae</taxon>
        <taxon>Streptophyta</taxon>
        <taxon>Embryophyta</taxon>
        <taxon>Tracheophyta</taxon>
        <taxon>Spermatophyta</taxon>
        <taxon>Magnoliopsida</taxon>
        <taxon>eudicotyledons</taxon>
        <taxon>Gunneridae</taxon>
        <taxon>Pentapetalae</taxon>
        <taxon>rosids</taxon>
        <taxon>malvids</taxon>
        <taxon>Brassicales</taxon>
        <taxon>Brassicaceae</taxon>
        <taxon>Brassiceae</taxon>
        <taxon>Brassica</taxon>
    </lineage>
</organism>
<reference evidence="1 2" key="1">
    <citation type="submission" date="2020-02" db="EMBL/GenBank/DDBJ databases">
        <authorList>
            <person name="Ma Q."/>
            <person name="Huang Y."/>
            <person name="Song X."/>
            <person name="Pei D."/>
        </authorList>
    </citation>
    <scope>NUCLEOTIDE SEQUENCE [LARGE SCALE GENOMIC DNA]</scope>
    <source>
        <strain evidence="1">Sxm20200214</strain>
        <tissue evidence="1">Leaf</tissue>
    </source>
</reference>
<sequence length="76" mass="8383">MAQSASSSTIEYKNEKGILCNCNGLARIEQAWTELDAGSILVKVTSERKLVIFFVGTTLRSRMDGNIRLCSRQGKS</sequence>
<dbReference type="AlphaFoldDB" id="A0A8X7VB87"/>
<protein>
    <submittedName>
        <fullName evidence="1">Uncharacterized protein</fullName>
    </submittedName>
</protein>
<proteinExistence type="predicted"/>
<keyword evidence="2" id="KW-1185">Reference proteome</keyword>
<gene>
    <name evidence="1" type="ORF">Bca52824_027831</name>
</gene>
<comment type="caution">
    <text evidence="1">The sequence shown here is derived from an EMBL/GenBank/DDBJ whole genome shotgun (WGS) entry which is preliminary data.</text>
</comment>
<dbReference type="EMBL" id="JAAMPC010000006">
    <property type="protein sequence ID" value="KAG2308083.1"/>
    <property type="molecule type" value="Genomic_DNA"/>
</dbReference>